<dbReference type="PROSITE" id="PS50157">
    <property type="entry name" value="ZINC_FINGER_C2H2_2"/>
    <property type="match status" value="2"/>
</dbReference>
<dbReference type="GO" id="GO:0006357">
    <property type="term" value="P:regulation of transcription by RNA polymerase II"/>
    <property type="evidence" value="ECO:0007669"/>
    <property type="project" value="TreeGrafter"/>
</dbReference>
<accession>A0A9W9EUI8</accession>
<comment type="caution">
    <text evidence="4">The sequence shown here is derived from an EMBL/GenBank/DDBJ whole genome shotgun (WGS) entry which is preliminary data.</text>
</comment>
<reference evidence="4" key="2">
    <citation type="journal article" date="2023" name="IMA Fungus">
        <title>Comparative genomic study of the Penicillium genus elucidates a diverse pangenome and 15 lateral gene transfer events.</title>
        <authorList>
            <person name="Petersen C."/>
            <person name="Sorensen T."/>
            <person name="Nielsen M.R."/>
            <person name="Sondergaard T.E."/>
            <person name="Sorensen J.L."/>
            <person name="Fitzpatrick D.A."/>
            <person name="Frisvad J.C."/>
            <person name="Nielsen K.L."/>
        </authorList>
    </citation>
    <scope>NUCLEOTIDE SEQUENCE</scope>
    <source>
        <strain evidence="4">IBT 30069</strain>
    </source>
</reference>
<evidence type="ECO:0000256" key="2">
    <source>
        <dbReference type="SAM" id="MobiDB-lite"/>
    </source>
</evidence>
<keyword evidence="1" id="KW-0862">Zinc</keyword>
<feature type="compositionally biased region" description="Basic and acidic residues" evidence="2">
    <location>
        <begin position="418"/>
        <end position="431"/>
    </location>
</feature>
<dbReference type="InterPro" id="IPR051061">
    <property type="entry name" value="Zinc_finger_trans_reg"/>
</dbReference>
<evidence type="ECO:0000259" key="3">
    <source>
        <dbReference type="PROSITE" id="PS50157"/>
    </source>
</evidence>
<feature type="domain" description="C2H2-type" evidence="3">
    <location>
        <begin position="513"/>
        <end position="540"/>
    </location>
</feature>
<name>A0A9W9EUI8_9EURO</name>
<dbReference type="SUPFAM" id="SSF57667">
    <property type="entry name" value="beta-beta-alpha zinc fingers"/>
    <property type="match status" value="1"/>
</dbReference>
<feature type="region of interest" description="Disordered" evidence="2">
    <location>
        <begin position="454"/>
        <end position="481"/>
    </location>
</feature>
<feature type="compositionally biased region" description="Low complexity" evidence="2">
    <location>
        <begin position="406"/>
        <end position="417"/>
    </location>
</feature>
<dbReference type="OrthoDB" id="6077919at2759"/>
<organism evidence="4 5">
    <name type="scientific">Penicillium angulare</name>
    <dbReference type="NCBI Taxonomy" id="116970"/>
    <lineage>
        <taxon>Eukaryota</taxon>
        <taxon>Fungi</taxon>
        <taxon>Dikarya</taxon>
        <taxon>Ascomycota</taxon>
        <taxon>Pezizomycotina</taxon>
        <taxon>Eurotiomycetes</taxon>
        <taxon>Eurotiomycetidae</taxon>
        <taxon>Eurotiales</taxon>
        <taxon>Aspergillaceae</taxon>
        <taxon>Penicillium</taxon>
    </lineage>
</organism>
<dbReference type="InterPro" id="IPR013087">
    <property type="entry name" value="Znf_C2H2_type"/>
</dbReference>
<dbReference type="PROSITE" id="PS00028">
    <property type="entry name" value="ZINC_FINGER_C2H2_1"/>
    <property type="match status" value="1"/>
</dbReference>
<dbReference type="InterPro" id="IPR036236">
    <property type="entry name" value="Znf_C2H2_sf"/>
</dbReference>
<keyword evidence="5" id="KW-1185">Reference proteome</keyword>
<feature type="region of interest" description="Disordered" evidence="2">
    <location>
        <begin position="381"/>
        <end position="435"/>
    </location>
</feature>
<gene>
    <name evidence="4" type="ORF">N7456_011805</name>
</gene>
<feature type="compositionally biased region" description="Polar residues" evidence="2">
    <location>
        <begin position="472"/>
        <end position="481"/>
    </location>
</feature>
<proteinExistence type="predicted"/>
<dbReference type="GO" id="GO:0008270">
    <property type="term" value="F:zinc ion binding"/>
    <property type="evidence" value="ECO:0007669"/>
    <property type="project" value="UniProtKB-KW"/>
</dbReference>
<keyword evidence="1" id="KW-0863">Zinc-finger</keyword>
<evidence type="ECO:0000313" key="4">
    <source>
        <dbReference type="EMBL" id="KAJ5088189.1"/>
    </source>
</evidence>
<evidence type="ECO:0000313" key="5">
    <source>
        <dbReference type="Proteomes" id="UP001149165"/>
    </source>
</evidence>
<feature type="domain" description="C2H2-type" evidence="3">
    <location>
        <begin position="539"/>
        <end position="564"/>
    </location>
</feature>
<dbReference type="PANTHER" id="PTHR46179">
    <property type="entry name" value="ZINC FINGER PROTEIN"/>
    <property type="match status" value="1"/>
</dbReference>
<sequence length="713" mass="79830">MEVSLSLIFKACGSDVLQDIMAGSIGANPQDLSTFRSSNVALDNSASNPLLDLHLNTDLASLDPQSHPNFLNQWPSTSTAPQDFYYPNYPASRLAADQDAWNPLLAAGVPNTTSVSHMHMSSMTDPERAFHKPHYRTPSEAGSQYMGSLHSGDSGYASTNGPAHSVVPSSYGPLSSPHIGPNEPAYVESMPFFDQSRMGTMSIFSQDFGETSVKCDHPSCSWVGKCPSDKRKHEARHRKLFKCDEPNCPRKEGFGTINDLARHKKCVHNKEPERGPKMMFLCFGKNCPRPNKKWPRLDNFKQHLSRMHPDEDAEKLRSKSMEWYESVTGHRPNTKMEDAGSVDESFMDAQDHMSNYSGEMEMDSSDSLHYQSAHVNSLVSAPVTPQPVPSTTATEVTPDIKPSHFPSISPIGLLPSPTHEERDATGERGSLKSETFVTDAADNLLNAMTKMVNNRTRRSSQHSDEGIDVESENSQLSQPQRQMLRQVLSVALERLSDDTPAVQAPTDEKQDWFQCDICSKRTRLRCEMKKHQKRHERPYGCTFPHCAKSFGSKADWKRHETSQHLHLPSWLCGLHDPSKGSSCGRIFYREDSYTQHLTQHHNTPKNRFKLLLPSTRLDLADQAHFWCGLCSRSILLQSHGAAALDERFNHIDTEHFKKGERGCDWAFPELNEAILLPGAGANPVRNVGLPSGSELNSRKRKYTGAHSLDDRRK</sequence>
<dbReference type="Proteomes" id="UP001149165">
    <property type="component" value="Unassembled WGS sequence"/>
</dbReference>
<keyword evidence="1" id="KW-0479">Metal-binding</keyword>
<dbReference type="PANTHER" id="PTHR46179:SF19">
    <property type="entry name" value="C2H2 FINGER DOMAIN TRANSCRIPTION FACTOR (EUROFUNG)-RELATED"/>
    <property type="match status" value="1"/>
</dbReference>
<dbReference type="GO" id="GO:0005634">
    <property type="term" value="C:nucleus"/>
    <property type="evidence" value="ECO:0007669"/>
    <property type="project" value="TreeGrafter"/>
</dbReference>
<dbReference type="AlphaFoldDB" id="A0A9W9EUI8"/>
<protein>
    <recommendedName>
        <fullName evidence="3">C2H2-type domain-containing protein</fullName>
    </recommendedName>
</protein>
<reference evidence="4" key="1">
    <citation type="submission" date="2022-11" db="EMBL/GenBank/DDBJ databases">
        <authorList>
            <person name="Petersen C."/>
        </authorList>
    </citation>
    <scope>NUCLEOTIDE SEQUENCE</scope>
    <source>
        <strain evidence="4">IBT 30069</strain>
    </source>
</reference>
<dbReference type="SMART" id="SM00355">
    <property type="entry name" value="ZnF_C2H2"/>
    <property type="match status" value="6"/>
</dbReference>
<dbReference type="EMBL" id="JAPQKH010000007">
    <property type="protein sequence ID" value="KAJ5088189.1"/>
    <property type="molecule type" value="Genomic_DNA"/>
</dbReference>
<evidence type="ECO:0000256" key="1">
    <source>
        <dbReference type="PROSITE-ProRule" id="PRU00042"/>
    </source>
</evidence>
<dbReference type="Gene3D" id="3.30.160.60">
    <property type="entry name" value="Classic Zinc Finger"/>
    <property type="match status" value="1"/>
</dbReference>
<feature type="region of interest" description="Disordered" evidence="2">
    <location>
        <begin position="685"/>
        <end position="713"/>
    </location>
</feature>